<dbReference type="Gene3D" id="3.10.129.10">
    <property type="entry name" value="Hotdog Thioesterase"/>
    <property type="match status" value="1"/>
</dbReference>
<keyword evidence="2 5" id="KW-0012">Acyltransferase</keyword>
<reference evidence="5 6" key="1">
    <citation type="submission" date="2014-02" db="EMBL/GenBank/DDBJ databases">
        <title>Expanding our view of genomic diversity in Candidatus Accumulibacter clades.</title>
        <authorList>
            <person name="Skennerton C.T."/>
            <person name="Barr J.J."/>
            <person name="Slater F.R."/>
            <person name="Bond P.L."/>
            <person name="Tyson G.W."/>
        </authorList>
    </citation>
    <scope>NUCLEOTIDE SEQUENCE [LARGE SCALE GENOMIC DNA]</scope>
    <source>
        <strain evidence="6">BA-92</strain>
    </source>
</reference>
<sequence length="473" mass="50519">MHVETPLEFLESRTYDEINIGDSSSLVRTLRPEDVKLFALMSGDMNPALANADYSHSGVFQDFIAHGMWCASLLSTMLGTQFPGPGTVMVESSLHFARPVAIGDTITVTVTVGQKFARNRHIVLDCSGHNQDHLLVVSGSAEVLAPREKIITKRKAMPEITISDKYARLQVLVSRAEGLEPIDMAVVHPCDRESLKGALLAAEAKLIEPILIGPEQRIRAVAEENGLDLKDYRIVNCKHSHESAAMAVTLIRSGDAEALMKGSLHTDELMAEVISSSSGLRTGRRISHVFLMDVPTYPRPIMITDAAVNIRPTLMEKVDIVQNAIDLAHIIGTPEPKVAILSAVETVSDKIQSTLDAAALCKMADRGQIKGGLVDGPLAFDNAVSLVAAKTKGIVSAVAGRADILVVPDLESGNMIAKQLEYLANALSAGIILGARVPIVLTSRADTAETRLASCVIAALVAHAARAKQAASA</sequence>
<evidence type="ECO:0000259" key="3">
    <source>
        <dbReference type="Pfam" id="PF01515"/>
    </source>
</evidence>
<name>A0A011PW25_9PROT</name>
<evidence type="ECO:0000256" key="2">
    <source>
        <dbReference type="ARBA" id="ARBA00023315"/>
    </source>
</evidence>
<gene>
    <name evidence="5" type="primary">pta_2</name>
    <name evidence="5" type="ORF">AW10_01276</name>
</gene>
<dbReference type="NCBIfam" id="NF006045">
    <property type="entry name" value="PRK08190.1"/>
    <property type="match status" value="1"/>
</dbReference>
<dbReference type="SUPFAM" id="SSF54637">
    <property type="entry name" value="Thioesterase/thiol ester dehydrase-isomerase"/>
    <property type="match status" value="1"/>
</dbReference>
<evidence type="ECO:0000259" key="4">
    <source>
        <dbReference type="Pfam" id="PF01575"/>
    </source>
</evidence>
<protein>
    <submittedName>
        <fullName evidence="5">Phosphate acetyltransferase</fullName>
        <ecNumber evidence="5">2.3.1.8</ecNumber>
    </submittedName>
</protein>
<dbReference type="Gene3D" id="3.40.718.10">
    <property type="entry name" value="Isopropylmalate Dehydrogenase"/>
    <property type="match status" value="1"/>
</dbReference>
<accession>A0A011PW25</accession>
<dbReference type="InterPro" id="IPR002505">
    <property type="entry name" value="PTA_PTB"/>
</dbReference>
<dbReference type="SUPFAM" id="SSF53659">
    <property type="entry name" value="Isocitrate/Isopropylmalate dehydrogenase-like"/>
    <property type="match status" value="1"/>
</dbReference>
<dbReference type="EMBL" id="JEMX01000025">
    <property type="protein sequence ID" value="EXI81262.1"/>
    <property type="molecule type" value="Genomic_DNA"/>
</dbReference>
<dbReference type="CDD" id="cd03449">
    <property type="entry name" value="R_hydratase"/>
    <property type="match status" value="1"/>
</dbReference>
<dbReference type="NCBIfam" id="NF008852">
    <property type="entry name" value="PRK11890.1"/>
    <property type="match status" value="1"/>
</dbReference>
<dbReference type="PATRIC" id="fig|1454003.3.peg.1315"/>
<feature type="domain" description="Phosphate acetyl/butaryl transferase" evidence="3">
    <location>
        <begin position="243"/>
        <end position="459"/>
    </location>
</feature>
<dbReference type="AlphaFoldDB" id="A0A011PW25"/>
<dbReference type="InterPro" id="IPR002539">
    <property type="entry name" value="MaoC-like_dom"/>
</dbReference>
<evidence type="ECO:0000313" key="5">
    <source>
        <dbReference type="EMBL" id="EXI81262.1"/>
    </source>
</evidence>
<comment type="caution">
    <text evidence="5">The sequence shown here is derived from an EMBL/GenBank/DDBJ whole genome shotgun (WGS) entry which is preliminary data.</text>
</comment>
<dbReference type="Pfam" id="PF01515">
    <property type="entry name" value="PTA_PTB"/>
    <property type="match status" value="1"/>
</dbReference>
<dbReference type="Proteomes" id="UP000021816">
    <property type="component" value="Unassembled WGS sequence"/>
</dbReference>
<dbReference type="Pfam" id="PF01575">
    <property type="entry name" value="MaoC_dehydratas"/>
    <property type="match status" value="1"/>
</dbReference>
<dbReference type="PANTHER" id="PTHR43356">
    <property type="entry name" value="PHOSPHATE ACETYLTRANSFERASE"/>
    <property type="match status" value="1"/>
</dbReference>
<dbReference type="GO" id="GO:0008959">
    <property type="term" value="F:phosphate acetyltransferase activity"/>
    <property type="evidence" value="ECO:0007669"/>
    <property type="project" value="UniProtKB-EC"/>
</dbReference>
<dbReference type="EC" id="2.3.1.8" evidence="5"/>
<proteinExistence type="predicted"/>
<dbReference type="InterPro" id="IPR029069">
    <property type="entry name" value="HotDog_dom_sf"/>
</dbReference>
<dbReference type="STRING" id="1454003.AW10_01276"/>
<dbReference type="InterPro" id="IPR050500">
    <property type="entry name" value="Phos_Acetyltrans/Butyryltrans"/>
</dbReference>
<feature type="domain" description="MaoC-like" evidence="4">
    <location>
        <begin position="28"/>
        <end position="115"/>
    </location>
</feature>
<evidence type="ECO:0000313" key="6">
    <source>
        <dbReference type="Proteomes" id="UP000021816"/>
    </source>
</evidence>
<evidence type="ECO:0000256" key="1">
    <source>
        <dbReference type="ARBA" id="ARBA00022679"/>
    </source>
</evidence>
<organism evidence="5 6">
    <name type="scientific">Candidatus Accumulibacter appositus</name>
    <dbReference type="NCBI Taxonomy" id="1454003"/>
    <lineage>
        <taxon>Bacteria</taxon>
        <taxon>Pseudomonadati</taxon>
        <taxon>Pseudomonadota</taxon>
        <taxon>Betaproteobacteria</taxon>
        <taxon>Candidatus Accumulibacter</taxon>
    </lineage>
</organism>
<dbReference type="PANTHER" id="PTHR43356:SF2">
    <property type="entry name" value="PHOSPHATE ACETYLTRANSFERASE"/>
    <property type="match status" value="1"/>
</dbReference>
<keyword evidence="1 5" id="KW-0808">Transferase</keyword>